<protein>
    <submittedName>
        <fullName evidence="1">Uncharacterized protein</fullName>
    </submittedName>
</protein>
<feature type="non-terminal residue" evidence="1">
    <location>
        <position position="226"/>
    </location>
</feature>
<dbReference type="GO" id="GO:0005938">
    <property type="term" value="C:cell cortex"/>
    <property type="evidence" value="ECO:0007669"/>
    <property type="project" value="TreeGrafter"/>
</dbReference>
<organism evidence="1 2">
    <name type="scientific">Hymenolepis diminuta</name>
    <name type="common">Rat tapeworm</name>
    <dbReference type="NCBI Taxonomy" id="6216"/>
    <lineage>
        <taxon>Eukaryota</taxon>
        <taxon>Metazoa</taxon>
        <taxon>Spiralia</taxon>
        <taxon>Lophotrochozoa</taxon>
        <taxon>Platyhelminthes</taxon>
        <taxon>Cestoda</taxon>
        <taxon>Eucestoda</taxon>
        <taxon>Cyclophyllidea</taxon>
        <taxon>Hymenolepididae</taxon>
        <taxon>Hymenolepis</taxon>
    </lineage>
</organism>
<proteinExistence type="predicted"/>
<gene>
    <name evidence="1" type="ORF">WMSIL1_LOCUS3152</name>
</gene>
<dbReference type="PANTHER" id="PTHR12295">
    <property type="entry name" value="FURRY-RELATED"/>
    <property type="match status" value="1"/>
</dbReference>
<dbReference type="Proteomes" id="UP000321570">
    <property type="component" value="Unassembled WGS sequence"/>
</dbReference>
<reference evidence="1 2" key="1">
    <citation type="submission" date="2019-07" db="EMBL/GenBank/DDBJ databases">
        <authorList>
            <person name="Jastrzebski P J."/>
            <person name="Paukszto L."/>
            <person name="Jastrzebski P J."/>
        </authorList>
    </citation>
    <scope>NUCLEOTIDE SEQUENCE [LARGE SCALE GENOMIC DNA]</scope>
    <source>
        <strain evidence="1 2">WMS-il1</strain>
    </source>
</reference>
<sequence length="226" mass="25035">MMAQQTMVNLIIESPAYRQRTIQAFIQFIQKYVPDTFPYQLDSCLKTLHTLLVNWKIALQRDAAVTTSLSEKSALVEAEGFALVMLCQCRPLTRRLAVHILRESRAVLRLIDQAAIQHHHGVGKGPSHEESPQNMATSVSALASVSNVAVIDILDGLAPAILERVLPLLPQNERHDLSNLQTVDFKSLAERSNPVWLCGLRQPSMWNHKPLLGSNNLSTSVAVSTA</sequence>
<dbReference type="GO" id="GO:0000902">
    <property type="term" value="P:cell morphogenesis"/>
    <property type="evidence" value="ECO:0007669"/>
    <property type="project" value="InterPro"/>
</dbReference>
<name>A0A564Y6G6_HYMDI</name>
<dbReference type="GO" id="GO:0031175">
    <property type="term" value="P:neuron projection development"/>
    <property type="evidence" value="ECO:0007669"/>
    <property type="project" value="TreeGrafter"/>
</dbReference>
<dbReference type="GO" id="GO:0030427">
    <property type="term" value="C:site of polarized growth"/>
    <property type="evidence" value="ECO:0007669"/>
    <property type="project" value="TreeGrafter"/>
</dbReference>
<evidence type="ECO:0000313" key="2">
    <source>
        <dbReference type="Proteomes" id="UP000321570"/>
    </source>
</evidence>
<dbReference type="EMBL" id="CABIJS010000089">
    <property type="protein sequence ID" value="VUZ42559.1"/>
    <property type="molecule type" value="Genomic_DNA"/>
</dbReference>
<dbReference type="AlphaFoldDB" id="A0A564Y6G6"/>
<keyword evidence="2" id="KW-1185">Reference proteome</keyword>
<dbReference type="InterPro" id="IPR039867">
    <property type="entry name" value="Furry/Tao3/Mor2"/>
</dbReference>
<accession>A0A564Y6G6</accession>
<evidence type="ECO:0000313" key="1">
    <source>
        <dbReference type="EMBL" id="VUZ42559.1"/>
    </source>
</evidence>
<dbReference type="PANTHER" id="PTHR12295:SF30">
    <property type="entry name" value="PROTEIN FURRY"/>
    <property type="match status" value="1"/>
</dbReference>